<gene>
    <name evidence="2" type="ORF">FQ775_16690</name>
</gene>
<dbReference type="PANTHER" id="PTHR48104">
    <property type="entry name" value="METACASPASE-4"/>
    <property type="match status" value="1"/>
</dbReference>
<name>A0A5B8L1U7_9HYPH</name>
<dbReference type="InterPro" id="IPR050452">
    <property type="entry name" value="Metacaspase"/>
</dbReference>
<organism evidence="2 3">
    <name type="scientific">Nitratireductor mangrovi</name>
    <dbReference type="NCBI Taxonomy" id="2599600"/>
    <lineage>
        <taxon>Bacteria</taxon>
        <taxon>Pseudomonadati</taxon>
        <taxon>Pseudomonadota</taxon>
        <taxon>Alphaproteobacteria</taxon>
        <taxon>Hyphomicrobiales</taxon>
        <taxon>Phyllobacteriaceae</taxon>
        <taxon>Nitratireductor</taxon>
    </lineage>
</organism>
<evidence type="ECO:0000259" key="1">
    <source>
        <dbReference type="Pfam" id="PF00656"/>
    </source>
</evidence>
<dbReference type="EMBL" id="CP042301">
    <property type="protein sequence ID" value="QDZ01881.2"/>
    <property type="molecule type" value="Genomic_DNA"/>
</dbReference>
<dbReference type="GO" id="GO:0006508">
    <property type="term" value="P:proteolysis"/>
    <property type="evidence" value="ECO:0007669"/>
    <property type="project" value="InterPro"/>
</dbReference>
<dbReference type="KEGG" id="niy:FQ775_16690"/>
<dbReference type="PANTHER" id="PTHR48104:SF30">
    <property type="entry name" value="METACASPASE-1"/>
    <property type="match status" value="1"/>
</dbReference>
<dbReference type="RefSeq" id="WP_167813052.1">
    <property type="nucleotide sequence ID" value="NZ_CP042301.2"/>
</dbReference>
<evidence type="ECO:0000313" key="3">
    <source>
        <dbReference type="Proteomes" id="UP000321389"/>
    </source>
</evidence>
<feature type="domain" description="Peptidase C14 caspase" evidence="1">
    <location>
        <begin position="34"/>
        <end position="303"/>
    </location>
</feature>
<dbReference type="GO" id="GO:0004197">
    <property type="term" value="F:cysteine-type endopeptidase activity"/>
    <property type="evidence" value="ECO:0007669"/>
    <property type="project" value="InterPro"/>
</dbReference>
<dbReference type="AlphaFoldDB" id="A0A5B8L1U7"/>
<evidence type="ECO:0000313" key="2">
    <source>
        <dbReference type="EMBL" id="QDZ01881.2"/>
    </source>
</evidence>
<dbReference type="Gene3D" id="3.40.50.1460">
    <property type="match status" value="1"/>
</dbReference>
<reference evidence="2" key="1">
    <citation type="submission" date="2020-04" db="EMBL/GenBank/DDBJ databases">
        <title>Nitratireductor sp. nov. isolated from mangrove soil.</title>
        <authorList>
            <person name="Ye Y."/>
        </authorList>
    </citation>
    <scope>NUCLEOTIDE SEQUENCE</scope>
    <source>
        <strain evidence="2">SY7</strain>
    </source>
</reference>
<sequence length="748" mass="78949">MTFTKFVRRAAGLVGGTALAVVLAAGGTALARTNYAMVVGVTAYPNLSKSNWLIGPRNDAIFVRDFLTTQSHVPFDEANVLLLADDVEGAREPTLAHILSSLDELAAKVERDDFVYLQFSGHGFQQTAADPSTETDGLDEIFLPKDTGRWVDRSKGMPNALVDDDIGKALEKIRGKGAFVWVVFDACHSGTATRAAPGDDVVERKIGPEAVGMPSEVLYEGAATRDLSGGTPMKPDAPVEFGDTGSGTGEKGGMVAFFAAQTNETTPEMPLPLGAKDATKYGLFTHTIFSQIGANPNVSYRQLAQGILQHYVSINRKDTTPLFEGDLDAPVFGTEIDDVVPQWPITVSDTGVTLPAGAVHGVTPGARLAILETPGATDDEAIGYLKVTSAQNFISRVTVEVPEDAKDDANEDIGQVAKTAASPLKVKSPGDIPATAYARLITSNLDFTLRVARPAPSENHPEKLALVNEQLDRLAASETAPFRIALVEPGAAAELRLAVMAKADLPDAGFDASPDPVLWFLPESGALSLEDGREPPSIVMQSDDADAIGTTIGQYLARIYRATNLGRIGQASDFAPGEVSAEFVLKRAGSGATETITSTNMPFAQPPDRVSLLATNNTGTLVDLNVLYIGSDYSITHLAKERLQPGASLPGSGVPAEILEFTTDSYGLETMVAVFTEALPNTLTEDLGILAQDGLRQVMRSGGPASIADLIRVMGNAGATRAVKPLGGMAKTTPRGSVQLLPVRTVKP</sequence>
<accession>A0A5B8L1U7</accession>
<proteinExistence type="predicted"/>
<dbReference type="Proteomes" id="UP000321389">
    <property type="component" value="Chromosome"/>
</dbReference>
<dbReference type="GO" id="GO:0005737">
    <property type="term" value="C:cytoplasm"/>
    <property type="evidence" value="ECO:0007669"/>
    <property type="project" value="TreeGrafter"/>
</dbReference>
<keyword evidence="3" id="KW-1185">Reference proteome</keyword>
<dbReference type="Pfam" id="PF00656">
    <property type="entry name" value="Peptidase_C14"/>
    <property type="match status" value="1"/>
</dbReference>
<dbReference type="InterPro" id="IPR011600">
    <property type="entry name" value="Pept_C14_caspase"/>
</dbReference>
<protein>
    <submittedName>
        <fullName evidence="2">Caspase family protein</fullName>
    </submittedName>
</protein>